<dbReference type="PROSITE" id="PS51063">
    <property type="entry name" value="HTH_CRP_2"/>
    <property type="match status" value="1"/>
</dbReference>
<dbReference type="PANTHER" id="PTHR24567">
    <property type="entry name" value="CRP FAMILY TRANSCRIPTIONAL REGULATORY PROTEIN"/>
    <property type="match status" value="1"/>
</dbReference>
<evidence type="ECO:0000313" key="6">
    <source>
        <dbReference type="EMBL" id="NRN63442.1"/>
    </source>
</evidence>
<dbReference type="EMBL" id="JAAATY010000001">
    <property type="protein sequence ID" value="NRN63442.1"/>
    <property type="molecule type" value="Genomic_DNA"/>
</dbReference>
<dbReference type="Pfam" id="PF00027">
    <property type="entry name" value="cNMP_binding"/>
    <property type="match status" value="1"/>
</dbReference>
<evidence type="ECO:0000313" key="7">
    <source>
        <dbReference type="Proteomes" id="UP000763557"/>
    </source>
</evidence>
<organism evidence="6 7">
    <name type="scientific">Kibdelosporangium persicum</name>
    <dbReference type="NCBI Taxonomy" id="2698649"/>
    <lineage>
        <taxon>Bacteria</taxon>
        <taxon>Bacillati</taxon>
        <taxon>Actinomycetota</taxon>
        <taxon>Actinomycetes</taxon>
        <taxon>Pseudonocardiales</taxon>
        <taxon>Pseudonocardiaceae</taxon>
        <taxon>Kibdelosporangium</taxon>
    </lineage>
</organism>
<dbReference type="Gene3D" id="1.10.10.10">
    <property type="entry name" value="Winged helix-like DNA-binding domain superfamily/Winged helix DNA-binding domain"/>
    <property type="match status" value="1"/>
</dbReference>
<dbReference type="InterPro" id="IPR050397">
    <property type="entry name" value="Env_Response_Regulators"/>
</dbReference>
<evidence type="ECO:0000259" key="4">
    <source>
        <dbReference type="PROSITE" id="PS50042"/>
    </source>
</evidence>
<dbReference type="InterPro" id="IPR014710">
    <property type="entry name" value="RmlC-like_jellyroll"/>
</dbReference>
<evidence type="ECO:0000256" key="1">
    <source>
        <dbReference type="ARBA" id="ARBA00023015"/>
    </source>
</evidence>
<dbReference type="PANTHER" id="PTHR24567:SF74">
    <property type="entry name" value="HTH-TYPE TRANSCRIPTIONAL REGULATOR ARCR"/>
    <property type="match status" value="1"/>
</dbReference>
<dbReference type="Pfam" id="PF13545">
    <property type="entry name" value="HTH_Crp_2"/>
    <property type="match status" value="1"/>
</dbReference>
<sequence length="222" mass="25108">MVEEATHNILKILTPEQRAELEARGKRVPYEAGERIFREGEPSHYVLLIQKGHVKVTRQNVHENEVILAIRGPDEVMGDEGVLMDEPRSATVTTISEVVGLNIAAKDLVSFVNEHNLWPEMYRAAVRRRRQSEQLLLRAPLNVKGRLARWLLDLAAEVGENTEDGWVIETTLSQQQFAGRIGATRDAVAIALRQLREQGIVSTGRQRIVLHDLERLRTTASR</sequence>
<dbReference type="SMART" id="SM00419">
    <property type="entry name" value="HTH_CRP"/>
    <property type="match status" value="1"/>
</dbReference>
<dbReference type="InterPro" id="IPR018490">
    <property type="entry name" value="cNMP-bd_dom_sf"/>
</dbReference>
<proteinExistence type="predicted"/>
<evidence type="ECO:0000259" key="5">
    <source>
        <dbReference type="PROSITE" id="PS51063"/>
    </source>
</evidence>
<dbReference type="InterPro" id="IPR036388">
    <property type="entry name" value="WH-like_DNA-bd_sf"/>
</dbReference>
<dbReference type="PROSITE" id="PS50042">
    <property type="entry name" value="CNMP_BINDING_3"/>
    <property type="match status" value="1"/>
</dbReference>
<name>A0ABX2EWS2_9PSEU</name>
<dbReference type="Gene3D" id="2.60.120.10">
    <property type="entry name" value="Jelly Rolls"/>
    <property type="match status" value="1"/>
</dbReference>
<evidence type="ECO:0000256" key="3">
    <source>
        <dbReference type="ARBA" id="ARBA00023163"/>
    </source>
</evidence>
<reference evidence="6 7" key="1">
    <citation type="submission" date="2020-01" db="EMBL/GenBank/DDBJ databases">
        <title>Kibdelosporangium persica a novel Actinomycetes from a hot desert in Iran.</title>
        <authorList>
            <person name="Safaei N."/>
            <person name="Zaburannyi N."/>
            <person name="Mueller R."/>
            <person name="Wink J."/>
        </authorList>
    </citation>
    <scope>NUCLEOTIDE SEQUENCE [LARGE SCALE GENOMIC DNA]</scope>
    <source>
        <strain evidence="6 7">4NS15</strain>
    </source>
</reference>
<dbReference type="InterPro" id="IPR000595">
    <property type="entry name" value="cNMP-bd_dom"/>
</dbReference>
<dbReference type="Proteomes" id="UP000763557">
    <property type="component" value="Unassembled WGS sequence"/>
</dbReference>
<dbReference type="SUPFAM" id="SSF46785">
    <property type="entry name" value="Winged helix' DNA-binding domain"/>
    <property type="match status" value="1"/>
</dbReference>
<dbReference type="CDD" id="cd00038">
    <property type="entry name" value="CAP_ED"/>
    <property type="match status" value="1"/>
</dbReference>
<keyword evidence="2" id="KW-0238">DNA-binding</keyword>
<dbReference type="SMART" id="SM00100">
    <property type="entry name" value="cNMP"/>
    <property type="match status" value="1"/>
</dbReference>
<gene>
    <name evidence="6" type="ORF">GC106_6430</name>
</gene>
<keyword evidence="3" id="KW-0804">Transcription</keyword>
<accession>A0ABX2EWS2</accession>
<dbReference type="RefSeq" id="WP_173124142.1">
    <property type="nucleotide sequence ID" value="NZ_CBCSGW010000008.1"/>
</dbReference>
<comment type="caution">
    <text evidence="6">The sequence shown here is derived from an EMBL/GenBank/DDBJ whole genome shotgun (WGS) entry which is preliminary data.</text>
</comment>
<protein>
    <submittedName>
        <fullName evidence="6">cAMP-binding domain of CRP</fullName>
    </submittedName>
</protein>
<evidence type="ECO:0000256" key="2">
    <source>
        <dbReference type="ARBA" id="ARBA00023125"/>
    </source>
</evidence>
<keyword evidence="7" id="KW-1185">Reference proteome</keyword>
<dbReference type="InterPro" id="IPR012318">
    <property type="entry name" value="HTH_CRP"/>
</dbReference>
<keyword evidence="1" id="KW-0805">Transcription regulation</keyword>
<feature type="domain" description="Cyclic nucleotide-binding" evidence="4">
    <location>
        <begin position="9"/>
        <end position="98"/>
    </location>
</feature>
<dbReference type="InterPro" id="IPR036390">
    <property type="entry name" value="WH_DNA-bd_sf"/>
</dbReference>
<feature type="domain" description="HTH crp-type" evidence="5">
    <location>
        <begin position="141"/>
        <end position="214"/>
    </location>
</feature>
<dbReference type="SUPFAM" id="SSF51206">
    <property type="entry name" value="cAMP-binding domain-like"/>
    <property type="match status" value="1"/>
</dbReference>